<sequence length="1068" mass="116160">MRTFSSGVTAEKNKSANEPVSVLKMVWPVVNGNPAITLYFSDRTMTIGVTTCIANVINWAEVDHLLTQGESAGRSIADSQVELSNAALDYGSGVERFSELIGRYPLEAATATLYQWFGGASLDESDLTPLLVAECEPVEWNEQSIVIDMTLISSLYGEEVICRKITTNEYPNAPESSIGQRMPIIIGTVPGVKAIPVRKANRTEVSSIAKPGDTTLDVRDTSKFPSAGSLLLGEDAITFTGKTATQFTGCSGINTLHFADEEVIENISDFRCLCFDKNHPISAITQVRVGEDPDNSATIDLPNGEVVFSKTPRKRIGVDTRFQLIRFDAVEAGTTALNPANALTLDDKGVYATLNKTAHRLWLRQTDAMGALGEMGKTELRVEHFAEEKYNPDFVKVIVNGQVIGNLSKPGDDDKADVQGTADEIVSVIDNLDFPINVPTPTISASTDATRTEQQFGQGGTSGQRLKTTNVTDPMAVNSIPITFGAVSSGVIKAEYSVSIGLYDLTIIENVFPQVHLGGRPVAIWTQPVFNLPYVFEYVTSFTIDGPNQPASMNFTMVNGPASAKIDIINVSRTLHYNATVWASQSAQNTNRQGGINDVNINANLNVSTEKSTNGIVDLFDITSIINNDWNAFTNMLVEFEFTGSSSDRNVFVIGAELAQEFHTARYQATDQVFVDCVGLIDDGAGTVTGTPNAVIETVPDFLKWSVIVAKGLPASTIHTASFDAAATKFTNAIAGGYKVAGVIDGETTFDDLWAQCEFEARCQFFFDAEGKARLIFRPKNNSAEVDGEEVLTVTQGMVKLADNGVDMVKFTRTPKTELANTIDLKYARDYFKNAWSKDVSLTDAVSVGLYGKKEKHPTNEWELWFCRSAEQAQNVGEFWMSQLSAPSTLVEIGVSLKQMELERADIVKFDHPLGNLSSIFSEVLPGQHIVGSGRDQVQDHVMLALRLFPVAFLRENLSESIGISESLIVNIGFLFTLTDNTEILETLLTSFKNELSDSAEAQDVIEVLIDAVNSDSAEVADLFKSFHFTGGADFINSTEKVRASDGTGWGTQKWGNSYYGGSEVLVA</sequence>
<dbReference type="KEGG" id="nli:G3M70_07320"/>
<dbReference type="Pfam" id="PF13550">
    <property type="entry name" value="Phage-tail_3"/>
    <property type="match status" value="1"/>
</dbReference>
<gene>
    <name evidence="2" type="ORF">G3M70_07320</name>
</gene>
<accession>A0A7T0BVG1</accession>
<name>A0A7T0BVG1_9BACT</name>
<organism evidence="2 3">
    <name type="scientific">Candidatus Nitronauta litoralis</name>
    <dbReference type="NCBI Taxonomy" id="2705533"/>
    <lineage>
        <taxon>Bacteria</taxon>
        <taxon>Pseudomonadati</taxon>
        <taxon>Nitrospinota/Tectimicrobiota group</taxon>
        <taxon>Nitrospinota</taxon>
        <taxon>Nitrospinia</taxon>
        <taxon>Nitrospinales</taxon>
        <taxon>Nitrospinaceae</taxon>
        <taxon>Candidatus Nitronauta</taxon>
    </lineage>
</organism>
<evidence type="ECO:0000313" key="3">
    <source>
        <dbReference type="Proteomes" id="UP000594688"/>
    </source>
</evidence>
<evidence type="ECO:0000259" key="1">
    <source>
        <dbReference type="Pfam" id="PF13550"/>
    </source>
</evidence>
<dbReference type="EMBL" id="CP048685">
    <property type="protein sequence ID" value="QPJ61705.1"/>
    <property type="molecule type" value="Genomic_DNA"/>
</dbReference>
<protein>
    <recommendedName>
        <fullName evidence="1">Tip attachment protein J domain-containing protein</fullName>
    </recommendedName>
</protein>
<reference evidence="2 3" key="1">
    <citation type="submission" date="2020-02" db="EMBL/GenBank/DDBJ databases">
        <title>Genomic and physiological characterization of two novel Nitrospinaceae genera.</title>
        <authorList>
            <person name="Mueller A.J."/>
            <person name="Jung M.-Y."/>
            <person name="Strachan C.R."/>
            <person name="Herbold C.W."/>
            <person name="Kirkegaard R.H."/>
            <person name="Daims H."/>
        </authorList>
    </citation>
    <scope>NUCLEOTIDE SEQUENCE [LARGE SCALE GENOMIC DNA]</scope>
    <source>
        <strain evidence="2">EB</strain>
    </source>
</reference>
<feature type="domain" description="Tip attachment protein J" evidence="1">
    <location>
        <begin position="765"/>
        <end position="913"/>
    </location>
</feature>
<dbReference type="AlphaFoldDB" id="A0A7T0BVG1"/>
<evidence type="ECO:0000313" key="2">
    <source>
        <dbReference type="EMBL" id="QPJ61705.1"/>
    </source>
</evidence>
<dbReference type="Proteomes" id="UP000594688">
    <property type="component" value="Chromosome"/>
</dbReference>
<dbReference type="InterPro" id="IPR032876">
    <property type="entry name" value="J_dom"/>
</dbReference>
<proteinExistence type="predicted"/>